<comment type="pathway">
    <text evidence="2">Pyrimidine metabolism; UMP biosynthesis via de novo pathway.</text>
</comment>
<evidence type="ECO:0000256" key="3">
    <source>
        <dbReference type="ARBA" id="ARBA00022630"/>
    </source>
</evidence>
<dbReference type="GO" id="GO:0006207">
    <property type="term" value="P:'de novo' pyrimidine nucleobase biosynthetic process"/>
    <property type="evidence" value="ECO:0007669"/>
    <property type="project" value="TreeGrafter"/>
</dbReference>
<evidence type="ECO:0000256" key="1">
    <source>
        <dbReference type="ARBA" id="ARBA00001917"/>
    </source>
</evidence>
<sequence>TVKARYFIKRGPGAGKWIVGGLSGPAIHSIALQKVAEVLAVVKVPVIGIGGIFNTEDALDFFRLGVKAVEVGTANFPNPNIIAEIVDGLKEHFKQSLNN</sequence>
<dbReference type="PANTHER" id="PTHR48109">
    <property type="entry name" value="DIHYDROOROTATE DEHYDROGENASE (QUINONE), MITOCHONDRIAL-RELATED"/>
    <property type="match status" value="1"/>
</dbReference>
<dbReference type="Pfam" id="PF01180">
    <property type="entry name" value="DHO_dh"/>
    <property type="match status" value="1"/>
</dbReference>
<dbReference type="InterPro" id="IPR050074">
    <property type="entry name" value="DHO_dehydrogenase"/>
</dbReference>
<comment type="caution">
    <text evidence="8">The sequence shown here is derived from an EMBL/GenBank/DDBJ whole genome shotgun (WGS) entry which is preliminary data.</text>
</comment>
<dbReference type="InterPro" id="IPR005720">
    <property type="entry name" value="Dihydroorotate_DH_cat"/>
</dbReference>
<comment type="cofactor">
    <cofactor evidence="1">
        <name>FMN</name>
        <dbReference type="ChEBI" id="CHEBI:58210"/>
    </cofactor>
</comment>
<dbReference type="GO" id="GO:0005737">
    <property type="term" value="C:cytoplasm"/>
    <property type="evidence" value="ECO:0007669"/>
    <property type="project" value="InterPro"/>
</dbReference>
<keyword evidence="4" id="KW-0288">FMN</keyword>
<dbReference type="SUPFAM" id="SSF51395">
    <property type="entry name" value="FMN-linked oxidoreductases"/>
    <property type="match status" value="1"/>
</dbReference>
<evidence type="ECO:0000313" key="9">
    <source>
        <dbReference type="Proteomes" id="UP000229675"/>
    </source>
</evidence>
<gene>
    <name evidence="8" type="ORF">COT59_01575</name>
</gene>
<accession>A0A2H0WX42</accession>
<evidence type="ECO:0000259" key="7">
    <source>
        <dbReference type="Pfam" id="PF01180"/>
    </source>
</evidence>
<organism evidence="8 9">
    <name type="scientific">Candidatus Nealsonbacteria bacterium CG09_land_8_20_14_0_10_42_14</name>
    <dbReference type="NCBI Taxonomy" id="1974707"/>
    <lineage>
        <taxon>Bacteria</taxon>
        <taxon>Candidatus Nealsoniibacteriota</taxon>
    </lineage>
</organism>
<name>A0A2H0WX42_9BACT</name>
<reference evidence="9" key="1">
    <citation type="submission" date="2017-09" db="EMBL/GenBank/DDBJ databases">
        <title>Depth-based differentiation of microbial function through sediment-hosted aquifers and enrichment of novel symbionts in the deep terrestrial subsurface.</title>
        <authorList>
            <person name="Probst A.J."/>
            <person name="Ladd B."/>
            <person name="Jarett J.K."/>
            <person name="Geller-Mcgrath D.E."/>
            <person name="Sieber C.M.K."/>
            <person name="Emerson J.B."/>
            <person name="Anantharaman K."/>
            <person name="Thomas B.C."/>
            <person name="Malmstrom R."/>
            <person name="Stieglmeier M."/>
            <person name="Klingl A."/>
            <person name="Woyke T."/>
            <person name="Ryan C.M."/>
            <person name="Banfield J.F."/>
        </authorList>
    </citation>
    <scope>NUCLEOTIDE SEQUENCE [LARGE SCALE GENOMIC DNA]</scope>
</reference>
<dbReference type="AlphaFoldDB" id="A0A2H0WX42"/>
<keyword evidence="5" id="KW-0665">Pyrimidine biosynthesis</keyword>
<evidence type="ECO:0000313" key="8">
    <source>
        <dbReference type="EMBL" id="PIS17244.1"/>
    </source>
</evidence>
<proteinExistence type="predicted"/>
<evidence type="ECO:0000256" key="4">
    <source>
        <dbReference type="ARBA" id="ARBA00022643"/>
    </source>
</evidence>
<keyword evidence="3" id="KW-0285">Flavoprotein</keyword>
<dbReference type="EMBL" id="PEZD01000036">
    <property type="protein sequence ID" value="PIS17244.1"/>
    <property type="molecule type" value="Genomic_DNA"/>
</dbReference>
<dbReference type="InterPro" id="IPR013785">
    <property type="entry name" value="Aldolase_TIM"/>
</dbReference>
<evidence type="ECO:0000256" key="2">
    <source>
        <dbReference type="ARBA" id="ARBA00004725"/>
    </source>
</evidence>
<feature type="domain" description="Dihydroorotate dehydrogenase catalytic" evidence="7">
    <location>
        <begin position="9"/>
        <end position="91"/>
    </location>
</feature>
<dbReference type="GO" id="GO:0004152">
    <property type="term" value="F:dihydroorotate dehydrogenase activity"/>
    <property type="evidence" value="ECO:0007669"/>
    <property type="project" value="TreeGrafter"/>
</dbReference>
<feature type="non-terminal residue" evidence="8">
    <location>
        <position position="1"/>
    </location>
</feature>
<dbReference type="Gene3D" id="3.20.20.70">
    <property type="entry name" value="Aldolase class I"/>
    <property type="match status" value="1"/>
</dbReference>
<evidence type="ECO:0000256" key="5">
    <source>
        <dbReference type="ARBA" id="ARBA00022975"/>
    </source>
</evidence>
<keyword evidence="6" id="KW-0560">Oxidoreductase</keyword>
<dbReference type="Proteomes" id="UP000229675">
    <property type="component" value="Unassembled WGS sequence"/>
</dbReference>
<protein>
    <recommendedName>
        <fullName evidence="7">Dihydroorotate dehydrogenase catalytic domain-containing protein</fullName>
    </recommendedName>
</protein>
<dbReference type="GO" id="GO:0006221">
    <property type="term" value="P:pyrimidine nucleotide biosynthetic process"/>
    <property type="evidence" value="ECO:0007669"/>
    <property type="project" value="UniProtKB-KW"/>
</dbReference>
<evidence type="ECO:0000256" key="6">
    <source>
        <dbReference type="ARBA" id="ARBA00023002"/>
    </source>
</evidence>
<dbReference type="PANTHER" id="PTHR48109:SF1">
    <property type="entry name" value="DIHYDROOROTATE DEHYDROGENASE (FUMARATE)"/>
    <property type="match status" value="1"/>
</dbReference>